<evidence type="ECO:0000313" key="4">
    <source>
        <dbReference type="EMBL" id="CAE0645494.1"/>
    </source>
</evidence>
<gene>
    <name evidence="4" type="ORF">HAKA00212_LOCUS23118</name>
</gene>
<dbReference type="SMART" id="SM00391">
    <property type="entry name" value="MBD"/>
    <property type="match status" value="1"/>
</dbReference>
<feature type="compositionally biased region" description="Basic residues" evidence="2">
    <location>
        <begin position="104"/>
        <end position="113"/>
    </location>
</feature>
<dbReference type="Gene3D" id="3.30.40.10">
    <property type="entry name" value="Zinc/RING finger domain, C3HC4 (zinc finger)"/>
    <property type="match status" value="1"/>
</dbReference>
<accession>A0A7S3Y9Y8</accession>
<feature type="compositionally biased region" description="Polar residues" evidence="2">
    <location>
        <begin position="451"/>
        <end position="461"/>
    </location>
</feature>
<feature type="coiled-coil region" evidence="1">
    <location>
        <begin position="41"/>
        <end position="82"/>
    </location>
</feature>
<dbReference type="InterPro" id="IPR016177">
    <property type="entry name" value="DNA-bd_dom_sf"/>
</dbReference>
<dbReference type="InterPro" id="IPR011011">
    <property type="entry name" value="Znf_FYVE_PHD"/>
</dbReference>
<dbReference type="EMBL" id="HBIU01052312">
    <property type="protein sequence ID" value="CAE0645494.1"/>
    <property type="molecule type" value="Transcribed_RNA"/>
</dbReference>
<dbReference type="AlphaFoldDB" id="A0A7S3Y9Y8"/>
<dbReference type="PROSITE" id="PS50982">
    <property type="entry name" value="MBD"/>
    <property type="match status" value="1"/>
</dbReference>
<dbReference type="SUPFAM" id="SSF57903">
    <property type="entry name" value="FYVE/PHD zinc finger"/>
    <property type="match status" value="1"/>
</dbReference>
<dbReference type="Gene3D" id="3.30.890.10">
    <property type="entry name" value="Methyl-cpg-binding Protein 2, Chain A"/>
    <property type="match status" value="1"/>
</dbReference>
<dbReference type="SUPFAM" id="SSF54171">
    <property type="entry name" value="DNA-binding domain"/>
    <property type="match status" value="1"/>
</dbReference>
<feature type="compositionally biased region" description="Basic and acidic residues" evidence="2">
    <location>
        <begin position="118"/>
        <end position="129"/>
    </location>
</feature>
<feature type="compositionally biased region" description="Polar residues" evidence="2">
    <location>
        <begin position="423"/>
        <end position="433"/>
    </location>
</feature>
<dbReference type="Pfam" id="PF01429">
    <property type="entry name" value="MBD"/>
    <property type="match status" value="1"/>
</dbReference>
<feature type="compositionally biased region" description="Low complexity" evidence="2">
    <location>
        <begin position="440"/>
        <end position="450"/>
    </location>
</feature>
<dbReference type="GO" id="GO:0003677">
    <property type="term" value="F:DNA binding"/>
    <property type="evidence" value="ECO:0007669"/>
    <property type="project" value="InterPro"/>
</dbReference>
<dbReference type="InterPro" id="IPR001739">
    <property type="entry name" value="Methyl_CpG_DNA-bd"/>
</dbReference>
<protein>
    <recommendedName>
        <fullName evidence="3">MBD domain-containing protein</fullName>
    </recommendedName>
</protein>
<name>A0A7S3Y9Y8_HETAK</name>
<dbReference type="CDD" id="cd00122">
    <property type="entry name" value="MBD"/>
    <property type="match status" value="1"/>
</dbReference>
<keyword evidence="1" id="KW-0175">Coiled coil</keyword>
<feature type="compositionally biased region" description="Low complexity" evidence="2">
    <location>
        <begin position="87"/>
        <end position="96"/>
    </location>
</feature>
<evidence type="ECO:0000256" key="1">
    <source>
        <dbReference type="SAM" id="Coils"/>
    </source>
</evidence>
<feature type="domain" description="MBD" evidence="3">
    <location>
        <begin position="221"/>
        <end position="299"/>
    </location>
</feature>
<evidence type="ECO:0000256" key="2">
    <source>
        <dbReference type="SAM" id="MobiDB-lite"/>
    </source>
</evidence>
<feature type="region of interest" description="Disordered" evidence="2">
    <location>
        <begin position="87"/>
        <end position="153"/>
    </location>
</feature>
<organism evidence="4">
    <name type="scientific">Heterosigma akashiwo</name>
    <name type="common">Chromophytic alga</name>
    <name type="synonym">Heterosigma carterae</name>
    <dbReference type="NCBI Taxonomy" id="2829"/>
    <lineage>
        <taxon>Eukaryota</taxon>
        <taxon>Sar</taxon>
        <taxon>Stramenopiles</taxon>
        <taxon>Ochrophyta</taxon>
        <taxon>Raphidophyceae</taxon>
        <taxon>Chattonellales</taxon>
        <taxon>Chattonellaceae</taxon>
        <taxon>Heterosigma</taxon>
    </lineage>
</organism>
<reference evidence="4" key="1">
    <citation type="submission" date="2021-01" db="EMBL/GenBank/DDBJ databases">
        <authorList>
            <person name="Corre E."/>
            <person name="Pelletier E."/>
            <person name="Niang G."/>
            <person name="Scheremetjew M."/>
            <person name="Finn R."/>
            <person name="Kale V."/>
            <person name="Holt S."/>
            <person name="Cochrane G."/>
            <person name="Meng A."/>
            <person name="Brown T."/>
            <person name="Cohen L."/>
        </authorList>
    </citation>
    <scope>NUCLEOTIDE SEQUENCE</scope>
    <source>
        <strain evidence="4">CCMP3107</strain>
    </source>
</reference>
<feature type="region of interest" description="Disordered" evidence="2">
    <location>
        <begin position="420"/>
        <end position="483"/>
    </location>
</feature>
<evidence type="ECO:0000259" key="3">
    <source>
        <dbReference type="PROSITE" id="PS50982"/>
    </source>
</evidence>
<proteinExistence type="predicted"/>
<dbReference type="InterPro" id="IPR013083">
    <property type="entry name" value="Znf_RING/FYVE/PHD"/>
</dbReference>
<sequence length="483" mass="52540">MTEFNKEYMEAFLQGVNPEPLDDTLFVCENCSSSTVGKVTVSELETKLKNAEQEIQRLKTSLKNEVARNKQLEEKLADQRIHLSSGTSALTSTASSNHLVSGKSKSHSKKRKTSWPPIEKKAHSDERQRASNSPESTHMVHQLAPSSIIEDKPLEQSIKATTLKENDVISKKGRRTKRPAKFQDALVDWGSNDQNTYRKELSKIISESKKGSRGRGSGAFLHERYVLANNPFPGWKREHVFRATGDDDGAGHRASDIYFHPPCDGKKLRSRPDIIRFFSDRSVDITPLLECFNFNKKWCVCQDPTRTDAMVACSQGVGGCNGRVHPGCVGLGPLSVEQCAGIGEYTCQLCERYECEVVATLPPEVEAAARVSLEPPAPAGVAAATGGAGRPPVEGCRRKAPASAAAALSVWGQAGVFAASPSPERTQAQGMQSEKQDMCSSNKNDSGSSSLAASPTADDTSGGNCGGGQKEEEEENWKRVWEI</sequence>